<keyword evidence="3" id="KW-1185">Reference proteome</keyword>
<comment type="caution">
    <text evidence="2">The sequence shown here is derived from an EMBL/GenBank/DDBJ whole genome shotgun (WGS) entry which is preliminary data.</text>
</comment>
<feature type="compositionally biased region" description="Basic and acidic residues" evidence="1">
    <location>
        <begin position="172"/>
        <end position="190"/>
    </location>
</feature>
<dbReference type="Proteomes" id="UP000774570">
    <property type="component" value="Unassembled WGS sequence"/>
</dbReference>
<sequence>MSELRAVCQFIVVIDRGPDLPFIVASRECDKPSGILSLIAIKLSHVGSARLLSEGLAGFTIPSSKIQDDPAAPGADNAAKAWEAVKDLVVNEAKRLLPLGQQELLTVGSAALDVMAATSDDEACAALVGYALKIVVGAMCAHASFGVATPLISFIDALVDSLSEPATATDRQQAEDMAARAEGLDAGSRDRQSAEVLAPCFEDDACTATDPSTISMQRAHDAISAY</sequence>
<protein>
    <submittedName>
        <fullName evidence="2">Uncharacterized protein</fullName>
    </submittedName>
</protein>
<organism evidence="2 3">
    <name type="scientific">Actinomadura parmotrematis</name>
    <dbReference type="NCBI Taxonomy" id="2864039"/>
    <lineage>
        <taxon>Bacteria</taxon>
        <taxon>Bacillati</taxon>
        <taxon>Actinomycetota</taxon>
        <taxon>Actinomycetes</taxon>
        <taxon>Streptosporangiales</taxon>
        <taxon>Thermomonosporaceae</taxon>
        <taxon>Actinomadura</taxon>
    </lineage>
</organism>
<evidence type="ECO:0000256" key="1">
    <source>
        <dbReference type="SAM" id="MobiDB-lite"/>
    </source>
</evidence>
<reference evidence="2 3" key="1">
    <citation type="submission" date="2021-07" db="EMBL/GenBank/DDBJ databases">
        <title>Actinomadura sp. PM05-2 isolated from lichen.</title>
        <authorList>
            <person name="Somphong A."/>
            <person name="Phongsopitanun W."/>
            <person name="Tanasupawat S."/>
            <person name="Peongsungnone V."/>
        </authorList>
    </citation>
    <scope>NUCLEOTIDE SEQUENCE [LARGE SCALE GENOMIC DNA]</scope>
    <source>
        <strain evidence="2 3">PM05-2</strain>
    </source>
</reference>
<gene>
    <name evidence="2" type="ORF">K1Y72_05650</name>
</gene>
<evidence type="ECO:0000313" key="3">
    <source>
        <dbReference type="Proteomes" id="UP000774570"/>
    </source>
</evidence>
<feature type="region of interest" description="Disordered" evidence="1">
    <location>
        <begin position="166"/>
        <end position="190"/>
    </location>
</feature>
<accession>A0ABS7FN80</accession>
<proteinExistence type="predicted"/>
<name>A0ABS7FN80_9ACTN</name>
<evidence type="ECO:0000313" key="2">
    <source>
        <dbReference type="EMBL" id="MBW8481844.1"/>
    </source>
</evidence>
<dbReference type="RefSeq" id="WP_220163908.1">
    <property type="nucleotide sequence ID" value="NZ_JAIBOA010000003.1"/>
</dbReference>
<dbReference type="EMBL" id="JAIBOA010000003">
    <property type="protein sequence ID" value="MBW8481844.1"/>
    <property type="molecule type" value="Genomic_DNA"/>
</dbReference>